<reference evidence="2 3" key="1">
    <citation type="journal article" date="2021" name="Astrobiology">
        <title>Bacterial Cellulose Retains Robustness but Its Synthesis Declines After Exposure to a Mars-Like Environment Simulated Outside the International Space Station.</title>
        <authorList>
            <person name="Orlovska I."/>
            <person name="Podolich O."/>
            <person name="Kukharenko O."/>
            <person name="Zaets I."/>
            <person name="Reva O."/>
            <person name="Khirunenko L."/>
            <person name="Zmejkoski D."/>
            <person name="Rogalsky S."/>
            <person name="Barh D."/>
            <person name="Tiwari S."/>
            <person name="Kumavath R."/>
            <person name="Goes-Neto A."/>
            <person name="Azevedo V."/>
            <person name="Brenig B."/>
            <person name="Ghosh P."/>
            <person name="de Vera J.P."/>
            <person name="Kozyrovska N."/>
        </authorList>
    </citation>
    <scope>NUCLEOTIDE SEQUENCE [LARGE SCALE GENOMIC DNA]</scope>
    <source>
        <strain evidence="2 3">IMBG 311</strain>
    </source>
</reference>
<dbReference type="RefSeq" id="WP_146221644.1">
    <property type="nucleotide sequence ID" value="NZ_JABLUU010000014.1"/>
</dbReference>
<evidence type="ECO:0000313" key="2">
    <source>
        <dbReference type="EMBL" id="MBT0676118.1"/>
    </source>
</evidence>
<dbReference type="GeneID" id="79188481"/>
<gene>
    <name evidence="2" type="ORF">HNO79_12080</name>
</gene>
<dbReference type="Proteomes" id="UP001519538">
    <property type="component" value="Unassembled WGS sequence"/>
</dbReference>
<protein>
    <submittedName>
        <fullName evidence="2">Uncharacterized protein</fullName>
    </submittedName>
</protein>
<evidence type="ECO:0000313" key="3">
    <source>
        <dbReference type="Proteomes" id="UP001519538"/>
    </source>
</evidence>
<dbReference type="EMBL" id="JABLUU010000014">
    <property type="protein sequence ID" value="MBT0676118.1"/>
    <property type="molecule type" value="Genomic_DNA"/>
</dbReference>
<comment type="caution">
    <text evidence="2">The sequence shown here is derived from an EMBL/GenBank/DDBJ whole genome shotgun (WGS) entry which is preliminary data.</text>
</comment>
<sequence length="115" mass="12679">MAQGHKTTPPGGGTPAARTMRGRGRTGTVRPVPRIWHAGAHPTAWQGRRQPLDRTGRPHEYSGRRRLGNDDTTVQGAERRSHMLARTVTQTCWRLLPTGTHPTGHDRNSGPTPPR</sequence>
<feature type="compositionally biased region" description="Basic and acidic residues" evidence="1">
    <location>
        <begin position="50"/>
        <end position="69"/>
    </location>
</feature>
<organism evidence="2 3">
    <name type="scientific">Komagataeibacter oboediens</name>
    <dbReference type="NCBI Taxonomy" id="65958"/>
    <lineage>
        <taxon>Bacteria</taxon>
        <taxon>Pseudomonadati</taxon>
        <taxon>Pseudomonadota</taxon>
        <taxon>Alphaproteobacteria</taxon>
        <taxon>Acetobacterales</taxon>
        <taxon>Acetobacteraceae</taxon>
        <taxon>Komagataeibacter</taxon>
    </lineage>
</organism>
<keyword evidence="3" id="KW-1185">Reference proteome</keyword>
<name>A0ABS5SPG3_9PROT</name>
<evidence type="ECO:0000256" key="1">
    <source>
        <dbReference type="SAM" id="MobiDB-lite"/>
    </source>
</evidence>
<proteinExistence type="predicted"/>
<accession>A0ABS5SPG3</accession>
<feature type="region of interest" description="Disordered" evidence="1">
    <location>
        <begin position="1"/>
        <end position="115"/>
    </location>
</feature>